<reference evidence="2 3" key="1">
    <citation type="journal article" date="2016" name="Nat. Commun.">
        <title>Thousands of microbial genomes shed light on interconnected biogeochemical processes in an aquifer system.</title>
        <authorList>
            <person name="Anantharaman K."/>
            <person name="Brown C.T."/>
            <person name="Hug L.A."/>
            <person name="Sharon I."/>
            <person name="Castelle C.J."/>
            <person name="Probst A.J."/>
            <person name="Thomas B.C."/>
            <person name="Singh A."/>
            <person name="Wilkins M.J."/>
            <person name="Karaoz U."/>
            <person name="Brodie E.L."/>
            <person name="Williams K.H."/>
            <person name="Hubbard S.S."/>
            <person name="Banfield J.F."/>
        </authorList>
    </citation>
    <scope>NUCLEOTIDE SEQUENCE [LARGE SCALE GENOMIC DNA]</scope>
</reference>
<dbReference type="AlphaFoldDB" id="A0A1F8FP08"/>
<evidence type="ECO:0000256" key="1">
    <source>
        <dbReference type="SAM" id="Phobius"/>
    </source>
</evidence>
<evidence type="ECO:0000313" key="3">
    <source>
        <dbReference type="Proteomes" id="UP000176581"/>
    </source>
</evidence>
<keyword evidence="1" id="KW-0472">Membrane</keyword>
<protein>
    <recommendedName>
        <fullName evidence="4">Type II secretion system protein GspG C-terminal domain-containing protein</fullName>
    </recommendedName>
</protein>
<evidence type="ECO:0008006" key="4">
    <source>
        <dbReference type="Google" id="ProtNLM"/>
    </source>
</evidence>
<dbReference type="Proteomes" id="UP000176581">
    <property type="component" value="Unassembled WGS sequence"/>
</dbReference>
<dbReference type="EMBL" id="MGJV01000028">
    <property type="protein sequence ID" value="OGN14049.1"/>
    <property type="molecule type" value="Genomic_DNA"/>
</dbReference>
<name>A0A1F8FP08_9BACT</name>
<feature type="transmembrane region" description="Helical" evidence="1">
    <location>
        <begin position="6"/>
        <end position="29"/>
    </location>
</feature>
<accession>A0A1F8FP08</accession>
<organism evidence="2 3">
    <name type="scientific">Candidatus Yanofskybacteria bacterium RIFCSPHIGHO2_02_FULL_43_22</name>
    <dbReference type="NCBI Taxonomy" id="1802681"/>
    <lineage>
        <taxon>Bacteria</taxon>
        <taxon>Candidatus Yanofskyibacteriota</taxon>
    </lineage>
</organism>
<keyword evidence="1" id="KW-0812">Transmembrane</keyword>
<sequence length="114" mass="12600">MNRGSIIIFTVLMLSSILAITLTLTRIFIPRIRSITEAADSIGAIYASDSAMEWCLYNNREKDPVLAQPVMANGATYEIYRDGIPSVCSGAEPLNYRTVGTYRGVSRSFEISEI</sequence>
<gene>
    <name evidence="2" type="ORF">A3J47_02025</name>
</gene>
<comment type="caution">
    <text evidence="2">The sequence shown here is derived from an EMBL/GenBank/DDBJ whole genome shotgun (WGS) entry which is preliminary data.</text>
</comment>
<keyword evidence="1" id="KW-1133">Transmembrane helix</keyword>
<evidence type="ECO:0000313" key="2">
    <source>
        <dbReference type="EMBL" id="OGN14049.1"/>
    </source>
</evidence>
<proteinExistence type="predicted"/>